<evidence type="ECO:0000256" key="1">
    <source>
        <dbReference type="ARBA" id="ARBA00009981"/>
    </source>
</evidence>
<name>A0A149R1V0_9PROT</name>
<comment type="similarity">
    <text evidence="1 2">Belongs to the phD/YefM antitoxin family.</text>
</comment>
<evidence type="ECO:0000313" key="4">
    <source>
        <dbReference type="Proteomes" id="UP000075573"/>
    </source>
</evidence>
<evidence type="ECO:0000313" key="3">
    <source>
        <dbReference type="EMBL" id="KXV03481.1"/>
    </source>
</evidence>
<dbReference type="Pfam" id="PF02604">
    <property type="entry name" value="PhdYeFM_antitox"/>
    <property type="match status" value="1"/>
</dbReference>
<dbReference type="InterPro" id="IPR036165">
    <property type="entry name" value="YefM-like_sf"/>
</dbReference>
<dbReference type="InterPro" id="IPR006442">
    <property type="entry name" value="Antitoxin_Phd/YefM"/>
</dbReference>
<gene>
    <name evidence="3" type="ORF">AD929_00750</name>
</gene>
<dbReference type="PATRIC" id="fig|442.7.peg.3154"/>
<comment type="function">
    <text evidence="2">Antitoxin component of a type II toxin-antitoxin (TA) system.</text>
</comment>
<accession>A0A149R1V0</accession>
<protein>
    <recommendedName>
        <fullName evidence="2">Antitoxin</fullName>
    </recommendedName>
</protein>
<dbReference type="AlphaFoldDB" id="A0A149R1V0"/>
<proteinExistence type="inferred from homology"/>
<reference evidence="3 4" key="1">
    <citation type="submission" date="2015-06" db="EMBL/GenBank/DDBJ databases">
        <title>Improved classification and identification of acetic acid bacteria using matrix-assisted laser desorption/ionization time-of-flight mass spectrometry; Gluconobacter nephelii and Gluconobacter uchimurae are later heterotypic synonyms of Gluconobacter japonicus and Gluconobacter oxydans, respectively.</title>
        <authorList>
            <person name="Li L."/>
            <person name="Cleenwerck I."/>
            <person name="De Vuyst L."/>
            <person name="Vandamme P."/>
        </authorList>
    </citation>
    <scope>NUCLEOTIDE SEQUENCE [LARGE SCALE GENOMIC DNA]</scope>
    <source>
        <strain evidence="3 4">LMG 1764</strain>
    </source>
</reference>
<dbReference type="EMBL" id="LHZB01000059">
    <property type="protein sequence ID" value="KXV03481.1"/>
    <property type="molecule type" value="Genomic_DNA"/>
</dbReference>
<dbReference type="Proteomes" id="UP000075573">
    <property type="component" value="Unassembled WGS sequence"/>
</dbReference>
<dbReference type="NCBIfam" id="TIGR01552">
    <property type="entry name" value="phd_fam"/>
    <property type="match status" value="1"/>
</dbReference>
<comment type="caution">
    <text evidence="3">The sequence shown here is derived from an EMBL/GenBank/DDBJ whole genome shotgun (WGS) entry which is preliminary data.</text>
</comment>
<organism evidence="3 4">
    <name type="scientific">Gluconobacter potus</name>
    <dbReference type="NCBI Taxonomy" id="2724927"/>
    <lineage>
        <taxon>Bacteria</taxon>
        <taxon>Pseudomonadati</taxon>
        <taxon>Pseudomonadota</taxon>
        <taxon>Alphaproteobacteria</taxon>
        <taxon>Acetobacterales</taxon>
        <taxon>Acetobacteraceae</taxon>
        <taxon>Gluconobacter</taxon>
    </lineage>
</organism>
<dbReference type="Gene3D" id="3.40.1620.10">
    <property type="entry name" value="YefM-like domain"/>
    <property type="match status" value="1"/>
</dbReference>
<dbReference type="SUPFAM" id="SSF143120">
    <property type="entry name" value="YefM-like"/>
    <property type="match status" value="1"/>
</dbReference>
<evidence type="ECO:0000256" key="2">
    <source>
        <dbReference type="RuleBase" id="RU362080"/>
    </source>
</evidence>
<sequence length="92" mass="9887">MSSPDGSPRMRTFSTSDLSRKSGDIIASALQGPIAISQRGKPRLVVLSVEQYEALRQSQPDRRVSGATADMPADLAEDVAQAIDAFLSPDKR</sequence>